<dbReference type="EMBL" id="JACIEN010000001">
    <property type="protein sequence ID" value="MBB4015479.1"/>
    <property type="molecule type" value="Genomic_DNA"/>
</dbReference>
<keyword evidence="3" id="KW-0413">Isomerase</keyword>
<dbReference type="GO" id="GO:0016853">
    <property type="term" value="F:isomerase activity"/>
    <property type="evidence" value="ECO:0007669"/>
    <property type="project" value="UniProtKB-KW"/>
</dbReference>
<dbReference type="Pfam" id="PF00378">
    <property type="entry name" value="ECH_1"/>
    <property type="match status" value="1"/>
</dbReference>
<dbReference type="InterPro" id="IPR014748">
    <property type="entry name" value="Enoyl-CoA_hydra_C"/>
</dbReference>
<dbReference type="SUPFAM" id="SSF52096">
    <property type="entry name" value="ClpP/crotonase"/>
    <property type="match status" value="1"/>
</dbReference>
<accession>A0A840BVU6</accession>
<dbReference type="PANTHER" id="PTHR43459">
    <property type="entry name" value="ENOYL-COA HYDRATASE"/>
    <property type="match status" value="1"/>
</dbReference>
<dbReference type="CDD" id="cd06558">
    <property type="entry name" value="crotonase-like"/>
    <property type="match status" value="1"/>
</dbReference>
<evidence type="ECO:0000256" key="1">
    <source>
        <dbReference type="ARBA" id="ARBA00005254"/>
    </source>
</evidence>
<comment type="similarity">
    <text evidence="1 2">Belongs to the enoyl-CoA hydratase/isomerase family.</text>
</comment>
<evidence type="ECO:0000313" key="3">
    <source>
        <dbReference type="EMBL" id="MBB4015479.1"/>
    </source>
</evidence>
<dbReference type="Gene3D" id="1.10.12.10">
    <property type="entry name" value="Lyase 2-enoyl-coa Hydratase, Chain A, domain 2"/>
    <property type="match status" value="1"/>
</dbReference>
<dbReference type="EC" id="5.3.3.18" evidence="3"/>
<evidence type="ECO:0000256" key="2">
    <source>
        <dbReference type="RuleBase" id="RU003707"/>
    </source>
</evidence>
<dbReference type="AlphaFoldDB" id="A0A840BVU6"/>
<dbReference type="Gene3D" id="3.90.226.10">
    <property type="entry name" value="2-enoyl-CoA Hydratase, Chain A, domain 1"/>
    <property type="match status" value="1"/>
</dbReference>
<evidence type="ECO:0000313" key="4">
    <source>
        <dbReference type="Proteomes" id="UP000577362"/>
    </source>
</evidence>
<keyword evidence="4" id="KW-1185">Reference proteome</keyword>
<dbReference type="InterPro" id="IPR018376">
    <property type="entry name" value="Enoyl-CoA_hyd/isom_CS"/>
</dbReference>
<dbReference type="InterPro" id="IPR001753">
    <property type="entry name" value="Enoyl-CoA_hydra/iso"/>
</dbReference>
<dbReference type="Proteomes" id="UP000577362">
    <property type="component" value="Unassembled WGS sequence"/>
</dbReference>
<proteinExistence type="inferred from homology"/>
<dbReference type="RefSeq" id="WP_183315614.1">
    <property type="nucleotide sequence ID" value="NZ_JACIEN010000001.1"/>
</dbReference>
<gene>
    <name evidence="3" type="ORF">GGR16_000485</name>
</gene>
<sequence length="262" mass="27569">MDDSPIIFARAEGIASIRFNRPQVLNALDEAMVAALRAAVETAARDERVRVVVISGEGRGFMAGGDVGRFHAAGPEAPALVQRLIEPFHEAVARLAEMPKPVIASLHGPVAGAGLSIALLADLAIAADDAQFTLAYARIGTSPDGSATWSLPRVVGLRKALELALLADTIDAAEALRLNLVNRVVPRERLEAETEALAARLAAGPALAYGKIKRLMRTSLDRDLPAQLAEEASAFTTCAASADFAEGVSAFVAKRAPRFTGR</sequence>
<organism evidence="3 4">
    <name type="scientific">Chelatococcus caeni</name>
    <dbReference type="NCBI Taxonomy" id="1348468"/>
    <lineage>
        <taxon>Bacteria</taxon>
        <taxon>Pseudomonadati</taxon>
        <taxon>Pseudomonadota</taxon>
        <taxon>Alphaproteobacteria</taxon>
        <taxon>Hyphomicrobiales</taxon>
        <taxon>Chelatococcaceae</taxon>
        <taxon>Chelatococcus</taxon>
    </lineage>
</organism>
<dbReference type="PROSITE" id="PS00166">
    <property type="entry name" value="ENOYL_COA_HYDRATASE"/>
    <property type="match status" value="1"/>
</dbReference>
<dbReference type="InterPro" id="IPR029045">
    <property type="entry name" value="ClpP/crotonase-like_dom_sf"/>
</dbReference>
<dbReference type="PANTHER" id="PTHR43459:SF1">
    <property type="entry name" value="EG:BACN32G11.4 PROTEIN"/>
    <property type="match status" value="1"/>
</dbReference>
<protein>
    <submittedName>
        <fullName evidence="3">2-(1,2-epoxy-1,2-dihydrophenyl)acetyl-CoA isomerase</fullName>
        <ecNumber evidence="3">5.3.3.18</ecNumber>
    </submittedName>
</protein>
<reference evidence="3 4" key="1">
    <citation type="submission" date="2020-08" db="EMBL/GenBank/DDBJ databases">
        <title>Genomic Encyclopedia of Type Strains, Phase IV (KMG-IV): sequencing the most valuable type-strain genomes for metagenomic binning, comparative biology and taxonomic classification.</title>
        <authorList>
            <person name="Goeker M."/>
        </authorList>
    </citation>
    <scope>NUCLEOTIDE SEQUENCE [LARGE SCALE GENOMIC DNA]</scope>
    <source>
        <strain evidence="3 4">DSM 103737</strain>
    </source>
</reference>
<comment type="caution">
    <text evidence="3">The sequence shown here is derived from an EMBL/GenBank/DDBJ whole genome shotgun (WGS) entry which is preliminary data.</text>
</comment>
<name>A0A840BVU6_9HYPH</name>